<proteinExistence type="inferred from homology"/>
<accession>A0ABS5S781</accession>
<dbReference type="PANTHER" id="PTHR23416:SF23">
    <property type="entry name" value="ACETYLTRANSFERASE C18B11.09C-RELATED"/>
    <property type="match status" value="1"/>
</dbReference>
<dbReference type="PANTHER" id="PTHR23416">
    <property type="entry name" value="SIALIC ACID SYNTHASE-RELATED"/>
    <property type="match status" value="1"/>
</dbReference>
<gene>
    <name evidence="3" type="ORF">KIV10_11655</name>
</gene>
<name>A0ABS5S781_9FLAO</name>
<keyword evidence="3" id="KW-0012">Acyltransferase</keyword>
<keyword evidence="4" id="KW-1185">Reference proteome</keyword>
<dbReference type="CDD" id="cd04647">
    <property type="entry name" value="LbH_MAT_like"/>
    <property type="match status" value="1"/>
</dbReference>
<evidence type="ECO:0000256" key="2">
    <source>
        <dbReference type="ARBA" id="ARBA00022679"/>
    </source>
</evidence>
<dbReference type="Pfam" id="PF00132">
    <property type="entry name" value="Hexapep"/>
    <property type="match status" value="1"/>
</dbReference>
<keyword evidence="2" id="KW-0808">Transferase</keyword>
<dbReference type="InterPro" id="IPR051159">
    <property type="entry name" value="Hexapeptide_acetyltransf"/>
</dbReference>
<evidence type="ECO:0000313" key="3">
    <source>
        <dbReference type="EMBL" id="MBT0608838.1"/>
    </source>
</evidence>
<dbReference type="InterPro" id="IPR011004">
    <property type="entry name" value="Trimer_LpxA-like_sf"/>
</dbReference>
<comment type="caution">
    <text evidence="3">The sequence shown here is derived from an EMBL/GenBank/DDBJ whole genome shotgun (WGS) entry which is preliminary data.</text>
</comment>
<sequence length="187" mass="20373">MIKKYFIKLLLACSKAKYAFLSNNKNISGSAKKHQPIICNGRGSICFGENVHFGVVNSPMFYNSYAYIEARTENSNIIFGNNIFINNNFSAISEKSISIGNNVLIGYNCNISDSFFHNLEIKKRIETDPNPQTVIIGNNVFIGNNVTILKGVNIGANCVIAAGSVVTKSFPENSIIAGIPASIIKTI</sequence>
<dbReference type="Gene3D" id="2.160.10.10">
    <property type="entry name" value="Hexapeptide repeat proteins"/>
    <property type="match status" value="1"/>
</dbReference>
<dbReference type="GO" id="GO:0016746">
    <property type="term" value="F:acyltransferase activity"/>
    <property type="evidence" value="ECO:0007669"/>
    <property type="project" value="UniProtKB-KW"/>
</dbReference>
<dbReference type="SUPFAM" id="SSF51161">
    <property type="entry name" value="Trimeric LpxA-like enzymes"/>
    <property type="match status" value="1"/>
</dbReference>
<dbReference type="Proteomes" id="UP001297092">
    <property type="component" value="Unassembled WGS sequence"/>
</dbReference>
<dbReference type="InterPro" id="IPR001451">
    <property type="entry name" value="Hexapep"/>
</dbReference>
<evidence type="ECO:0000256" key="1">
    <source>
        <dbReference type="ARBA" id="ARBA00007274"/>
    </source>
</evidence>
<dbReference type="RefSeq" id="WP_214113935.1">
    <property type="nucleotide sequence ID" value="NZ_JAHCTB010000005.1"/>
</dbReference>
<protein>
    <submittedName>
        <fullName evidence="3">Acyltransferase</fullName>
    </submittedName>
</protein>
<evidence type="ECO:0000313" key="4">
    <source>
        <dbReference type="Proteomes" id="UP001297092"/>
    </source>
</evidence>
<dbReference type="EMBL" id="JAHCTB010000005">
    <property type="protein sequence ID" value="MBT0608838.1"/>
    <property type="molecule type" value="Genomic_DNA"/>
</dbReference>
<organism evidence="3 4">
    <name type="scientific">Aequorivita echinoideorum</name>
    <dbReference type="NCBI Taxonomy" id="1549647"/>
    <lineage>
        <taxon>Bacteria</taxon>
        <taxon>Pseudomonadati</taxon>
        <taxon>Bacteroidota</taxon>
        <taxon>Flavobacteriia</taxon>
        <taxon>Flavobacteriales</taxon>
        <taxon>Flavobacteriaceae</taxon>
        <taxon>Aequorivita</taxon>
    </lineage>
</organism>
<comment type="similarity">
    <text evidence="1">Belongs to the transferase hexapeptide repeat family.</text>
</comment>
<reference evidence="3 4" key="1">
    <citation type="submission" date="2021-05" db="EMBL/GenBank/DDBJ databases">
        <title>Aequorivita echinoideorum JCM 30378 genome.</title>
        <authorList>
            <person name="Zhang H."/>
            <person name="Li C."/>
        </authorList>
    </citation>
    <scope>NUCLEOTIDE SEQUENCE [LARGE SCALE GENOMIC DNA]</scope>
    <source>
        <strain evidence="3 4">JCM30378</strain>
    </source>
</reference>